<dbReference type="PANTHER" id="PTHR42678">
    <property type="entry name" value="AMIDASE"/>
    <property type="match status" value="1"/>
</dbReference>
<dbReference type="RefSeq" id="WP_318599222.1">
    <property type="nucleotide sequence ID" value="NZ_JAWSTH010000065.1"/>
</dbReference>
<proteinExistence type="predicted"/>
<evidence type="ECO:0000313" key="4">
    <source>
        <dbReference type="Proteomes" id="UP001284601"/>
    </source>
</evidence>
<reference evidence="3 4" key="2">
    <citation type="submission" date="2023-10" db="EMBL/GenBank/DDBJ databases">
        <authorList>
            <person name="Han X.F."/>
        </authorList>
    </citation>
    <scope>NUCLEOTIDE SEQUENCE [LARGE SCALE GENOMIC DNA]</scope>
    <source>
        <strain evidence="3 4">KCTC 39840</strain>
    </source>
</reference>
<feature type="region of interest" description="Disordered" evidence="1">
    <location>
        <begin position="605"/>
        <end position="633"/>
    </location>
</feature>
<comment type="caution">
    <text evidence="3">The sequence shown here is derived from an EMBL/GenBank/DDBJ whole genome shotgun (WGS) entry which is preliminary data.</text>
</comment>
<organism evidence="3 4">
    <name type="scientific">Conexibacter stalactiti</name>
    <dbReference type="NCBI Taxonomy" id="1940611"/>
    <lineage>
        <taxon>Bacteria</taxon>
        <taxon>Bacillati</taxon>
        <taxon>Actinomycetota</taxon>
        <taxon>Thermoleophilia</taxon>
        <taxon>Solirubrobacterales</taxon>
        <taxon>Conexibacteraceae</taxon>
        <taxon>Conexibacter</taxon>
    </lineage>
</organism>
<dbReference type="PANTHER" id="PTHR42678:SF34">
    <property type="entry name" value="OS04G0183300 PROTEIN"/>
    <property type="match status" value="1"/>
</dbReference>
<dbReference type="SUPFAM" id="SSF75304">
    <property type="entry name" value="Amidase signature (AS) enzymes"/>
    <property type="match status" value="1"/>
</dbReference>
<dbReference type="Gene3D" id="3.90.1300.10">
    <property type="entry name" value="Amidase signature (AS) domain"/>
    <property type="match status" value="1"/>
</dbReference>
<gene>
    <name evidence="3" type="ORF">R7226_20740</name>
</gene>
<sequence length="732" mass="77267">MEANFYGFLRRITIQPGETRSLAHFVIVGRTELPTSGPVPAPGSEIEAVRVRAVALAAAPDFDGLSVGERCELANWDLAALDPALPATCAARQAPQPEPFRSAPEPVTSSPYDVVNKTLTELQADMTAGRTTSQQIVRAYLDRIAAYDTGQLGLHSFIHVAEDAMDQARAADLARANGRAGPLLGIPVAVKDLYDTKDMPTTNGSLVFEGFRPVKDAFQIARLRAAGAIILGKANMSEFANSGRHSESPWGQVWNAIKLSSTSQGSSGGSGVAVAASFAAFSMGSQTGVSLNAPSGASSLVALRGTDGMSSVSGAMPLTWMQDYAGPLARSVTDLATILNVTTGTDPADEATVDADRHRPADWTSVLDPNALAGRRIGYLAREFVAPTYGTPGSLVVSRAALEQVRALGAELVEMPRQPDPFSSRPGGSLQAEGWYRWIAEHPESPYRTPAEIQTSQRKLPYNRSTRYTGVPMTPQQVTATRADRTESKRLLAAWMDAAGVDAVIYPNNTSDFHDNDSGALGGAFSTAPASNFGAPEVIVPVGVNDHGFPVSMQIQGRAWDDAKVVGFAYALEQRMKGQVTPTKLPPLRYVAGSEPTPIVIEKAPAPVTQPPAPAPSTNGGPPPAPKPAAKKRITLRTSVTARRSGSRVVVRVSVVAPKALAGKRVAIQRRVGGRVVTVARVRVAANGRATATLRLKPAAAYRLRVSAPATATTRAGASAFKLVKVRAAAKR</sequence>
<dbReference type="EMBL" id="JAWSTH010000065">
    <property type="protein sequence ID" value="MDW5596786.1"/>
    <property type="molecule type" value="Genomic_DNA"/>
</dbReference>
<accession>A0ABU4HU34</accession>
<evidence type="ECO:0000256" key="1">
    <source>
        <dbReference type="SAM" id="MobiDB-lite"/>
    </source>
</evidence>
<feature type="domain" description="Amidase" evidence="2">
    <location>
        <begin position="136"/>
        <end position="565"/>
    </location>
</feature>
<dbReference type="InterPro" id="IPR023631">
    <property type="entry name" value="Amidase_dom"/>
</dbReference>
<name>A0ABU4HU34_9ACTN</name>
<protein>
    <submittedName>
        <fullName evidence="3">Amidase family protein</fullName>
    </submittedName>
</protein>
<dbReference type="InterPro" id="IPR036928">
    <property type="entry name" value="AS_sf"/>
</dbReference>
<feature type="region of interest" description="Disordered" evidence="1">
    <location>
        <begin position="92"/>
        <end position="111"/>
    </location>
</feature>
<reference evidence="4" key="1">
    <citation type="submission" date="2023-07" db="EMBL/GenBank/DDBJ databases">
        <title>Conexibacter stalactiti sp. nov., isolated from stalactites in a lava cave and emended description of the genus Conexibacter.</title>
        <authorList>
            <person name="Lee S.D."/>
        </authorList>
    </citation>
    <scope>NUCLEOTIDE SEQUENCE [LARGE SCALE GENOMIC DNA]</scope>
    <source>
        <strain evidence="4">KCTC 39840</strain>
    </source>
</reference>
<evidence type="ECO:0000313" key="3">
    <source>
        <dbReference type="EMBL" id="MDW5596786.1"/>
    </source>
</evidence>
<evidence type="ECO:0000259" key="2">
    <source>
        <dbReference type="Pfam" id="PF01425"/>
    </source>
</evidence>
<dbReference type="Pfam" id="PF01425">
    <property type="entry name" value="Amidase"/>
    <property type="match status" value="1"/>
</dbReference>
<dbReference type="Proteomes" id="UP001284601">
    <property type="component" value="Unassembled WGS sequence"/>
</dbReference>
<keyword evidence="4" id="KW-1185">Reference proteome</keyword>
<feature type="compositionally biased region" description="Pro residues" evidence="1">
    <location>
        <begin position="608"/>
        <end position="627"/>
    </location>
</feature>